<protein>
    <submittedName>
        <fullName evidence="3">Uncharacterized protein</fullName>
    </submittedName>
</protein>
<dbReference type="RefSeq" id="WP_077276140.1">
    <property type="nucleotide sequence ID" value="NZ_CP019609.1"/>
</dbReference>
<organism evidence="3 4">
    <name type="scientific">Vagococcus penaei</name>
    <dbReference type="NCBI Taxonomy" id="633807"/>
    <lineage>
        <taxon>Bacteria</taxon>
        <taxon>Bacillati</taxon>
        <taxon>Bacillota</taxon>
        <taxon>Bacilli</taxon>
        <taxon>Lactobacillales</taxon>
        <taxon>Enterococcaceae</taxon>
        <taxon>Vagococcus</taxon>
    </lineage>
</organism>
<evidence type="ECO:0000256" key="2">
    <source>
        <dbReference type="SAM" id="SignalP"/>
    </source>
</evidence>
<keyword evidence="2" id="KW-0732">Signal</keyword>
<dbReference type="OrthoDB" id="2173042at2"/>
<feature type="chain" id="PRO_5043680194" evidence="2">
    <location>
        <begin position="27"/>
        <end position="786"/>
    </location>
</feature>
<dbReference type="STRING" id="633807.BW732_07440"/>
<dbReference type="KEGG" id="vpi:BW732_07440"/>
<evidence type="ECO:0000313" key="4">
    <source>
        <dbReference type="Proteomes" id="UP000188246"/>
    </source>
</evidence>
<sequence length="786" mass="90282">MSYRTYLLKGVTILAISLGISTSVFADDSSSVKTSNVEQSSEEIATSERQETTATSSTEMTINTEESSTQVEETKKLQTKRYESEERYEVVTKKVDFYVTNTTKNLRVWTDLLTADSRENTELYEQTFHVKTELQLKEKAIETKVQDELTTEGSTQLLETETTEKQLDNQTVADSIKPSIDTVYYGLYDNKDQFYGYVAKEDVKKAAGPQGIWLQDDSYVVINKKDFSLFNDFKQSIRQSTNNLLNNVYHVSGKYHHVDGIVYYSLYNHANQWQGYIDRNLVEKVAGPEGNPIETNQYVRITNKNYTIWEDFSWKKGRSAADYYDKVLLVKNYYNHYNGAVYYALTTNDNQLIGYINRQATEKVAGAQGPWKRTSKYVTLMTDNQPIYNNFNWDIRGNTNQKLKKTYKVTGYYNHLNGKTYYSLYDYQNRWHGYIDSAVTTEASGAHGVWIADSNHFVTMTQSGYSVYRNFDWHKMANASQLINSTLQVKGYYQHMNGSTYYSLYDNKGIWHGYINKNGISEAPGTQGVWLSTNLTVKISSKNYDVYNNFNWSRRNQTKNLYGQTFRVTGYYHHYNGANYYSLYDKEGRWHGYVNAGATSLGRTAGAYLETSRERVVSLLNSHRNDRFYLTTPYRGLSNSFGKPEPAKYLSPKGAPTYYGPGMNCTGFIADVIQRSGGNINRITQVSNAWGGVANGYNWRDTLRAKTEYHIFNNASEMIASGKARKGDILYFEPNYNIALPDCHLGIFWGNNPKDNLIWHSVGEGNRIDRLYNSNNFSKVYVFTMD</sequence>
<evidence type="ECO:0000313" key="3">
    <source>
        <dbReference type="EMBL" id="AQP54064.1"/>
    </source>
</evidence>
<gene>
    <name evidence="3" type="ORF">BW732_07440</name>
</gene>
<name>A0A1Q2D6R8_9ENTE</name>
<evidence type="ECO:0000256" key="1">
    <source>
        <dbReference type="SAM" id="MobiDB-lite"/>
    </source>
</evidence>
<feature type="compositionally biased region" description="Polar residues" evidence="1">
    <location>
        <begin position="31"/>
        <end position="44"/>
    </location>
</feature>
<feature type="compositionally biased region" description="Polar residues" evidence="1">
    <location>
        <begin position="52"/>
        <end position="71"/>
    </location>
</feature>
<feature type="region of interest" description="Disordered" evidence="1">
    <location>
        <begin position="31"/>
        <end position="76"/>
    </location>
</feature>
<accession>A0A1Q2D6R8</accession>
<dbReference type="Proteomes" id="UP000188246">
    <property type="component" value="Chromosome"/>
</dbReference>
<dbReference type="AlphaFoldDB" id="A0A1Q2D6R8"/>
<feature type="signal peptide" evidence="2">
    <location>
        <begin position="1"/>
        <end position="26"/>
    </location>
</feature>
<proteinExistence type="predicted"/>
<dbReference type="Gene3D" id="3.90.1720.10">
    <property type="entry name" value="endopeptidase domain like (from Nostoc punctiforme)"/>
    <property type="match status" value="1"/>
</dbReference>
<dbReference type="EMBL" id="CP019609">
    <property type="protein sequence ID" value="AQP54064.1"/>
    <property type="molecule type" value="Genomic_DNA"/>
</dbReference>
<keyword evidence="4" id="KW-1185">Reference proteome</keyword>
<reference evidence="3 4" key="1">
    <citation type="journal article" date="2010" name="Int. J. Syst. Evol. Microbiol.">
        <title>Vagococcus penaei sp. nov., isolated from spoilage microbiota of cooked shrimp (Penaeus vannamei).</title>
        <authorList>
            <person name="Jaffres E."/>
            <person name="Prevost H."/>
            <person name="Rossero A."/>
            <person name="Joffraud J.J."/>
            <person name="Dousset X."/>
        </authorList>
    </citation>
    <scope>NUCLEOTIDE SEQUENCE [LARGE SCALE GENOMIC DNA]</scope>
    <source>
        <strain evidence="3 4">CD276</strain>
    </source>
</reference>